<comment type="subcellular location">
    <subcellularLocation>
        <location evidence="1">Endoplasmic reticulum membrane</location>
        <topology evidence="1">Single-pass type I membrane protein</topology>
    </subcellularLocation>
</comment>
<reference evidence="10" key="1">
    <citation type="journal article" date="2024" name="Gigascience">
        <title>Chromosome-level genome of the poultry shaft louse Menopon gallinae provides insight into the host-switching and adaptive evolution of parasitic lice.</title>
        <authorList>
            <person name="Xu Y."/>
            <person name="Ma L."/>
            <person name="Liu S."/>
            <person name="Liang Y."/>
            <person name="Liu Q."/>
            <person name="He Z."/>
            <person name="Tian L."/>
            <person name="Duan Y."/>
            <person name="Cai W."/>
            <person name="Li H."/>
            <person name="Song F."/>
        </authorList>
    </citation>
    <scope>NUCLEOTIDE SEQUENCE</scope>
    <source>
        <strain evidence="10">Cailab_2023a</strain>
    </source>
</reference>
<evidence type="ECO:0000256" key="2">
    <source>
        <dbReference type="ARBA" id="ARBA00007695"/>
    </source>
</evidence>
<dbReference type="AlphaFoldDB" id="A0AAW2HV65"/>
<dbReference type="PANTHER" id="PTHR21397">
    <property type="entry name" value="CHROMATIN COMPLEXES SUBUNIT BAP18-RELATED"/>
    <property type="match status" value="1"/>
</dbReference>
<name>A0AAW2HV65_9NEOP</name>
<evidence type="ECO:0000313" key="10">
    <source>
        <dbReference type="EMBL" id="KAL0273397.1"/>
    </source>
</evidence>
<evidence type="ECO:0000256" key="1">
    <source>
        <dbReference type="ARBA" id="ARBA00004115"/>
    </source>
</evidence>
<comment type="similarity">
    <text evidence="2">Belongs to the EMC10 family.</text>
</comment>
<gene>
    <name evidence="10" type="ORF">PYX00_006067</name>
</gene>
<evidence type="ECO:0000256" key="9">
    <source>
        <dbReference type="SAM" id="SignalP"/>
    </source>
</evidence>
<dbReference type="GO" id="GO:0072546">
    <property type="term" value="C:EMC complex"/>
    <property type="evidence" value="ECO:0007669"/>
    <property type="project" value="TreeGrafter"/>
</dbReference>
<dbReference type="EMBL" id="JARGDH010000003">
    <property type="protein sequence ID" value="KAL0273397.1"/>
    <property type="molecule type" value="Genomic_DNA"/>
</dbReference>
<feature type="signal peptide" evidence="9">
    <location>
        <begin position="1"/>
        <end position="19"/>
    </location>
</feature>
<protein>
    <recommendedName>
        <fullName evidence="3">ER membrane protein complex subunit 10</fullName>
    </recommendedName>
</protein>
<keyword evidence="4" id="KW-0812">Transmembrane</keyword>
<sequence>MDIIMSILYAVILLRGCFALMGDLEYDTKLNIRVDHSFDDSSNPVFTRRGDIFAKSVHSDIVTFKQTDLSEDDIAALKASARRNGKYRLRALAKMSDGKEYLFFTFAKACSLVESHLNDVLFINLDSIGNVIAITLATSGTCIGAPVEKKYLTSFNTTVIVRHMDIGPIPDTASYIQKLEKEREAKERGEGKDNRSFLSKYWMYIIPVVILLLISSTSNNEAAGGGQR</sequence>
<evidence type="ECO:0000256" key="6">
    <source>
        <dbReference type="ARBA" id="ARBA00022824"/>
    </source>
</evidence>
<comment type="caution">
    <text evidence="10">The sequence shown here is derived from an EMBL/GenBank/DDBJ whole genome shotgun (WGS) entry which is preliminary data.</text>
</comment>
<dbReference type="Pfam" id="PF21203">
    <property type="entry name" value="ECM10"/>
    <property type="match status" value="1"/>
</dbReference>
<evidence type="ECO:0000256" key="3">
    <source>
        <dbReference type="ARBA" id="ARBA00020105"/>
    </source>
</evidence>
<proteinExistence type="inferred from homology"/>
<accession>A0AAW2HV65</accession>
<keyword evidence="7" id="KW-1133">Transmembrane helix</keyword>
<keyword evidence="5 9" id="KW-0732">Signal</keyword>
<evidence type="ECO:0000256" key="8">
    <source>
        <dbReference type="ARBA" id="ARBA00023136"/>
    </source>
</evidence>
<keyword evidence="8" id="KW-0472">Membrane</keyword>
<keyword evidence="6" id="KW-0256">Endoplasmic reticulum</keyword>
<feature type="chain" id="PRO_5043553796" description="ER membrane protein complex subunit 10" evidence="9">
    <location>
        <begin position="20"/>
        <end position="228"/>
    </location>
</feature>
<dbReference type="CDD" id="cd22209">
    <property type="entry name" value="EMC10"/>
    <property type="match status" value="1"/>
</dbReference>
<evidence type="ECO:0000256" key="7">
    <source>
        <dbReference type="ARBA" id="ARBA00022989"/>
    </source>
</evidence>
<organism evidence="10">
    <name type="scientific">Menopon gallinae</name>
    <name type="common">poultry shaft louse</name>
    <dbReference type="NCBI Taxonomy" id="328185"/>
    <lineage>
        <taxon>Eukaryota</taxon>
        <taxon>Metazoa</taxon>
        <taxon>Ecdysozoa</taxon>
        <taxon>Arthropoda</taxon>
        <taxon>Hexapoda</taxon>
        <taxon>Insecta</taxon>
        <taxon>Pterygota</taxon>
        <taxon>Neoptera</taxon>
        <taxon>Paraneoptera</taxon>
        <taxon>Psocodea</taxon>
        <taxon>Troctomorpha</taxon>
        <taxon>Phthiraptera</taxon>
        <taxon>Amblycera</taxon>
        <taxon>Menoponidae</taxon>
        <taxon>Menopon</taxon>
    </lineage>
</organism>
<evidence type="ECO:0000256" key="5">
    <source>
        <dbReference type="ARBA" id="ARBA00022729"/>
    </source>
</evidence>
<dbReference type="PANTHER" id="PTHR21397:SF4">
    <property type="entry name" value="ER MEMBRANE PROTEIN COMPLEX SUBUNIT 10"/>
    <property type="match status" value="1"/>
</dbReference>
<evidence type="ECO:0000256" key="4">
    <source>
        <dbReference type="ARBA" id="ARBA00022692"/>
    </source>
</evidence>